<dbReference type="InterPro" id="IPR032710">
    <property type="entry name" value="NTF2-like_dom_sf"/>
</dbReference>
<feature type="domain" description="RNA polymerase sigma-70 region 2" evidence="6">
    <location>
        <begin position="23"/>
        <end position="88"/>
    </location>
</feature>
<dbReference type="NCBIfam" id="TIGR02957">
    <property type="entry name" value="SigX4"/>
    <property type="match status" value="1"/>
</dbReference>
<dbReference type="InterPro" id="IPR014284">
    <property type="entry name" value="RNA_pol_sigma-70_dom"/>
</dbReference>
<dbReference type="SUPFAM" id="SSF88946">
    <property type="entry name" value="Sigma2 domain of RNA polymerase sigma factors"/>
    <property type="match status" value="1"/>
</dbReference>
<dbReference type="Gene3D" id="1.10.10.10">
    <property type="entry name" value="Winged helix-like DNA-binding domain superfamily/Winged helix DNA-binding domain"/>
    <property type="match status" value="1"/>
</dbReference>
<dbReference type="HOGENOM" id="CLU_047691_22_0_11"/>
<dbReference type="RefSeq" id="WP_015750144.1">
    <property type="nucleotide sequence ID" value="NC_013235.1"/>
</dbReference>
<dbReference type="Gene3D" id="3.10.450.50">
    <property type="match status" value="1"/>
</dbReference>
<evidence type="ECO:0000313" key="9">
    <source>
        <dbReference type="Proteomes" id="UP000002218"/>
    </source>
</evidence>
<keyword evidence="5" id="KW-0804">Transcription</keyword>
<name>C8XB44_NAKMY</name>
<dbReference type="CDD" id="cd06171">
    <property type="entry name" value="Sigma70_r4"/>
    <property type="match status" value="1"/>
</dbReference>
<evidence type="ECO:0000256" key="2">
    <source>
        <dbReference type="ARBA" id="ARBA00011344"/>
    </source>
</evidence>
<organism evidence="8 9">
    <name type="scientific">Nakamurella multipartita (strain ATCC 700099 / DSM 44233 / CIP 104796 / JCM 9543 / NBRC 105858 / Y-104)</name>
    <name type="common">Microsphaera multipartita</name>
    <dbReference type="NCBI Taxonomy" id="479431"/>
    <lineage>
        <taxon>Bacteria</taxon>
        <taxon>Bacillati</taxon>
        <taxon>Actinomycetota</taxon>
        <taxon>Actinomycetes</taxon>
        <taxon>Nakamurellales</taxon>
        <taxon>Nakamurellaceae</taxon>
        <taxon>Nakamurella</taxon>
    </lineage>
</organism>
<dbReference type="KEGG" id="nml:Namu_5065"/>
<dbReference type="GO" id="GO:0003677">
    <property type="term" value="F:DNA binding"/>
    <property type="evidence" value="ECO:0007669"/>
    <property type="project" value="InterPro"/>
</dbReference>
<dbReference type="EMBL" id="CP001737">
    <property type="protein sequence ID" value="ACV81336.1"/>
    <property type="molecule type" value="Genomic_DNA"/>
</dbReference>
<evidence type="ECO:0000259" key="6">
    <source>
        <dbReference type="Pfam" id="PF04542"/>
    </source>
</evidence>
<evidence type="ECO:0000256" key="4">
    <source>
        <dbReference type="ARBA" id="ARBA00023082"/>
    </source>
</evidence>
<reference evidence="9" key="1">
    <citation type="submission" date="2009-09" db="EMBL/GenBank/DDBJ databases">
        <title>The complete genome of Nakamurella multipartita DSM 44233.</title>
        <authorList>
            <consortium name="US DOE Joint Genome Institute (JGI-PGF)"/>
            <person name="Lucas S."/>
            <person name="Copeland A."/>
            <person name="Lapidus A."/>
            <person name="Glavina del Rio T."/>
            <person name="Dalin E."/>
            <person name="Tice H."/>
            <person name="Bruce D."/>
            <person name="Goodwin L."/>
            <person name="Pitluck S."/>
            <person name="Kyrpides N."/>
            <person name="Mavromatis K."/>
            <person name="Ivanova N."/>
            <person name="Ovchinnikova G."/>
            <person name="Sims D."/>
            <person name="Meincke L."/>
            <person name="Brettin T."/>
            <person name="Detter J.C."/>
            <person name="Han C."/>
            <person name="Larimer F."/>
            <person name="Land M."/>
            <person name="Hauser L."/>
            <person name="Markowitz V."/>
            <person name="Cheng J.-F."/>
            <person name="Hugenholtz P."/>
            <person name="Woyke T."/>
            <person name="Wu D."/>
            <person name="Klenk H.-P."/>
            <person name="Eisen J.A."/>
        </authorList>
    </citation>
    <scope>NUCLEOTIDE SEQUENCE [LARGE SCALE GENOMIC DNA]</scope>
    <source>
        <strain evidence="9">ATCC 700099 / DSM 44233 / CIP 104796 / JCM 9543 / NBRC 105858 / Y-104</strain>
    </source>
</reference>
<dbReference type="PANTHER" id="PTHR30173:SF36">
    <property type="entry name" value="ECF RNA POLYMERASE SIGMA FACTOR SIGJ"/>
    <property type="match status" value="1"/>
</dbReference>
<dbReference type="eggNOG" id="COG1595">
    <property type="taxonomic scope" value="Bacteria"/>
</dbReference>
<evidence type="ECO:0000259" key="7">
    <source>
        <dbReference type="Pfam" id="PF08281"/>
    </source>
</evidence>
<dbReference type="Gene3D" id="1.10.1740.10">
    <property type="match status" value="1"/>
</dbReference>
<dbReference type="NCBIfam" id="NF007214">
    <property type="entry name" value="PRK09636.1"/>
    <property type="match status" value="1"/>
</dbReference>
<dbReference type="InterPro" id="IPR013249">
    <property type="entry name" value="RNA_pol_sigma70_r4_t2"/>
</dbReference>
<comment type="similarity">
    <text evidence="1">Belongs to the sigma-70 factor family. ECF subfamily.</text>
</comment>
<dbReference type="InterPro" id="IPR014303">
    <property type="entry name" value="RNA_pol_sigma-70_ECF"/>
</dbReference>
<evidence type="ECO:0000256" key="1">
    <source>
        <dbReference type="ARBA" id="ARBA00010641"/>
    </source>
</evidence>
<sequence length="311" mass="33668">MTAGEPADPAPADPTHGGLDDFVRHRDLLFTIAYEITGSVADAEDVVQESYLRWQEAVAGATEIRHPRAYLARIATRQALNRNRGNARRREEYVGPWLPEPLVTVPDVAEDAVLAESVSMAMMVVLDSLTPDERAVFVLREVFAFGHDEIAAAIGKSPVAVRQIAHRARSGVQSRRPDLDSSTSQNAAAQQVTARFLQAATTGNLQDLLDVLAPDVVLITDGGGKVNAARRPIATADKVGRFLLGIRDRGVGDAQYDLVTVNGRPGVRAYLDGVLDTVLTWNAVDGRVTAIYLVRNPDKVGTADRTRSVTR</sequence>
<dbReference type="InParanoid" id="C8XB44"/>
<reference evidence="8 9" key="2">
    <citation type="journal article" date="2010" name="Stand. Genomic Sci.">
        <title>Complete genome sequence of Nakamurella multipartita type strain (Y-104).</title>
        <authorList>
            <person name="Tice H."/>
            <person name="Mayilraj S."/>
            <person name="Sims D."/>
            <person name="Lapidus A."/>
            <person name="Nolan M."/>
            <person name="Lucas S."/>
            <person name="Glavina Del Rio T."/>
            <person name="Copeland A."/>
            <person name="Cheng J.F."/>
            <person name="Meincke L."/>
            <person name="Bruce D."/>
            <person name="Goodwin L."/>
            <person name="Pitluck S."/>
            <person name="Ivanova N."/>
            <person name="Mavromatis K."/>
            <person name="Ovchinnikova G."/>
            <person name="Pati A."/>
            <person name="Chen A."/>
            <person name="Palaniappan K."/>
            <person name="Land M."/>
            <person name="Hauser L."/>
            <person name="Chang Y.J."/>
            <person name="Jeffries C.D."/>
            <person name="Detter J.C."/>
            <person name="Brettin T."/>
            <person name="Rohde M."/>
            <person name="Goker M."/>
            <person name="Bristow J."/>
            <person name="Eisen J.A."/>
            <person name="Markowitz V."/>
            <person name="Hugenholtz P."/>
            <person name="Kyrpides N.C."/>
            <person name="Klenk H.P."/>
            <person name="Chen F."/>
        </authorList>
    </citation>
    <scope>NUCLEOTIDE SEQUENCE [LARGE SCALE GENOMIC DNA]</scope>
    <source>
        <strain evidence="9">ATCC 700099 / DSM 44233 / CIP 104796 / JCM 9543 / NBRC 105858 / Y-104</strain>
    </source>
</reference>
<accession>C8XB44</accession>
<dbReference type="InterPro" id="IPR013325">
    <property type="entry name" value="RNA_pol_sigma_r2"/>
</dbReference>
<dbReference type="Pfam" id="PF04542">
    <property type="entry name" value="Sigma70_r2"/>
    <property type="match status" value="1"/>
</dbReference>
<dbReference type="STRING" id="479431.Namu_5065"/>
<dbReference type="PANTHER" id="PTHR30173">
    <property type="entry name" value="SIGMA 19 FACTOR"/>
    <property type="match status" value="1"/>
</dbReference>
<dbReference type="InterPro" id="IPR013324">
    <property type="entry name" value="RNA_pol_sigma_r3/r4-like"/>
</dbReference>
<evidence type="ECO:0000256" key="3">
    <source>
        <dbReference type="ARBA" id="ARBA00023015"/>
    </source>
</evidence>
<feature type="domain" description="RNA polymerase sigma factor 70 region 4 type 2" evidence="7">
    <location>
        <begin position="121"/>
        <end position="169"/>
    </location>
</feature>
<dbReference type="Pfam" id="PF08281">
    <property type="entry name" value="Sigma70_r4_2"/>
    <property type="match status" value="1"/>
</dbReference>
<dbReference type="NCBIfam" id="TIGR02937">
    <property type="entry name" value="sigma70-ECF"/>
    <property type="match status" value="1"/>
</dbReference>
<dbReference type="GO" id="GO:0006352">
    <property type="term" value="P:DNA-templated transcription initiation"/>
    <property type="evidence" value="ECO:0007669"/>
    <property type="project" value="InterPro"/>
</dbReference>
<dbReference type="OrthoDB" id="3211555at2"/>
<dbReference type="AlphaFoldDB" id="C8XB44"/>
<dbReference type="Proteomes" id="UP000002218">
    <property type="component" value="Chromosome"/>
</dbReference>
<keyword evidence="9" id="KW-1185">Reference proteome</keyword>
<dbReference type="InterPro" id="IPR007627">
    <property type="entry name" value="RNA_pol_sigma70_r2"/>
</dbReference>
<proteinExistence type="inferred from homology"/>
<keyword evidence="4" id="KW-0731">Sigma factor</keyword>
<gene>
    <name evidence="8" type="ordered locus">Namu_5065</name>
</gene>
<dbReference type="SUPFAM" id="SSF54427">
    <property type="entry name" value="NTF2-like"/>
    <property type="match status" value="1"/>
</dbReference>
<dbReference type="SUPFAM" id="SSF88659">
    <property type="entry name" value="Sigma3 and sigma4 domains of RNA polymerase sigma factors"/>
    <property type="match status" value="1"/>
</dbReference>
<evidence type="ECO:0000313" key="8">
    <source>
        <dbReference type="EMBL" id="ACV81336.1"/>
    </source>
</evidence>
<dbReference type="InterPro" id="IPR036388">
    <property type="entry name" value="WH-like_DNA-bd_sf"/>
</dbReference>
<keyword evidence="3" id="KW-0805">Transcription regulation</keyword>
<protein>
    <submittedName>
        <fullName evidence="8">RNA polymerase, sigma-24 subunit, ECF subfamily</fullName>
    </submittedName>
</protein>
<dbReference type="InterPro" id="IPR052704">
    <property type="entry name" value="ECF_Sigma-70_Domain"/>
</dbReference>
<evidence type="ECO:0000256" key="5">
    <source>
        <dbReference type="ARBA" id="ARBA00023163"/>
    </source>
</evidence>
<comment type="subunit">
    <text evidence="2">Interacts transiently with the RNA polymerase catalytic core formed by RpoA, RpoB, RpoC and RpoZ (2 alpha, 1 beta, 1 beta' and 1 omega subunit) to form the RNA polymerase holoenzyme that can initiate transcription.</text>
</comment>
<dbReference type="GO" id="GO:0016987">
    <property type="term" value="F:sigma factor activity"/>
    <property type="evidence" value="ECO:0007669"/>
    <property type="project" value="UniProtKB-KW"/>
</dbReference>